<dbReference type="InterPro" id="IPR007630">
    <property type="entry name" value="RNA_pol_sigma70_r4"/>
</dbReference>
<feature type="domain" description="RNA polymerase sigma-70 region 4" evidence="2">
    <location>
        <begin position="122"/>
        <end position="175"/>
    </location>
</feature>
<dbReference type="InterPro" id="IPR013324">
    <property type="entry name" value="RNA_pol_sigma_r3/r4-like"/>
</dbReference>
<comment type="caution">
    <text evidence="3">The sequence shown here is derived from an EMBL/GenBank/DDBJ whole genome shotgun (WGS) entry which is preliminary data.</text>
</comment>
<evidence type="ECO:0000256" key="1">
    <source>
        <dbReference type="SAM" id="Coils"/>
    </source>
</evidence>
<reference evidence="3" key="1">
    <citation type="journal article" date="2014" name="Front. Microbiol.">
        <title>High frequency of phylogenetically diverse reductive dehalogenase-homologous genes in deep subseafloor sedimentary metagenomes.</title>
        <authorList>
            <person name="Kawai M."/>
            <person name="Futagami T."/>
            <person name="Toyoda A."/>
            <person name="Takaki Y."/>
            <person name="Nishi S."/>
            <person name="Hori S."/>
            <person name="Arai W."/>
            <person name="Tsubouchi T."/>
            <person name="Morono Y."/>
            <person name="Uchiyama I."/>
            <person name="Ito T."/>
            <person name="Fujiyama A."/>
            <person name="Inagaki F."/>
            <person name="Takami H."/>
        </authorList>
    </citation>
    <scope>NUCLEOTIDE SEQUENCE</scope>
    <source>
        <strain evidence="3">Expedition CK06-06</strain>
    </source>
</reference>
<dbReference type="InterPro" id="IPR000943">
    <property type="entry name" value="RNA_pol_sigma70"/>
</dbReference>
<dbReference type="PANTHER" id="PTHR30603:SF47">
    <property type="entry name" value="RNA POLYMERASE SIGMA FACTOR SIGD, CHLOROPLASTIC"/>
    <property type="match status" value="1"/>
</dbReference>
<name>X1LHH8_9ZZZZ</name>
<evidence type="ECO:0000313" key="3">
    <source>
        <dbReference type="EMBL" id="GAI18797.1"/>
    </source>
</evidence>
<gene>
    <name evidence="3" type="ORF">S06H3_34771</name>
</gene>
<sequence>MKITALPNPEIELKKCREEKQKLVGQKRAELRDIADELRRLRNERVEEINERYRGLVEEVDERIFFIKRSMAHAEAEQMLCDLTKVKPDCLGPLLAAIFGERSDGRELKGNLNELKQECIECLQSLTPRERVVLFHRFGLDGSPGQTCRGMGKRYGVSGDRIRQITEKALRKMRHP</sequence>
<dbReference type="Gene3D" id="1.10.10.10">
    <property type="entry name" value="Winged helix-like DNA-binding domain superfamily/Winged helix DNA-binding domain"/>
    <property type="match status" value="1"/>
</dbReference>
<feature type="non-terminal residue" evidence="3">
    <location>
        <position position="176"/>
    </location>
</feature>
<dbReference type="PRINTS" id="PR00046">
    <property type="entry name" value="SIGMA70FCT"/>
</dbReference>
<dbReference type="Pfam" id="PF04545">
    <property type="entry name" value="Sigma70_r4"/>
    <property type="match status" value="1"/>
</dbReference>
<keyword evidence="1" id="KW-0175">Coiled coil</keyword>
<dbReference type="PANTHER" id="PTHR30603">
    <property type="entry name" value="RNA POLYMERASE SIGMA FACTOR RPO"/>
    <property type="match status" value="1"/>
</dbReference>
<proteinExistence type="predicted"/>
<dbReference type="InterPro" id="IPR036388">
    <property type="entry name" value="WH-like_DNA-bd_sf"/>
</dbReference>
<dbReference type="GO" id="GO:0006352">
    <property type="term" value="P:DNA-templated transcription initiation"/>
    <property type="evidence" value="ECO:0007669"/>
    <property type="project" value="InterPro"/>
</dbReference>
<evidence type="ECO:0000259" key="2">
    <source>
        <dbReference type="Pfam" id="PF04545"/>
    </source>
</evidence>
<dbReference type="AlphaFoldDB" id="X1LHH8"/>
<organism evidence="3">
    <name type="scientific">marine sediment metagenome</name>
    <dbReference type="NCBI Taxonomy" id="412755"/>
    <lineage>
        <taxon>unclassified sequences</taxon>
        <taxon>metagenomes</taxon>
        <taxon>ecological metagenomes</taxon>
    </lineage>
</organism>
<dbReference type="SUPFAM" id="SSF88659">
    <property type="entry name" value="Sigma3 and sigma4 domains of RNA polymerase sigma factors"/>
    <property type="match status" value="1"/>
</dbReference>
<dbReference type="InterPro" id="IPR050239">
    <property type="entry name" value="Sigma-70_RNA_pol_init_factors"/>
</dbReference>
<dbReference type="EMBL" id="BARV01020907">
    <property type="protein sequence ID" value="GAI18797.1"/>
    <property type="molecule type" value="Genomic_DNA"/>
</dbReference>
<dbReference type="GO" id="GO:0003700">
    <property type="term" value="F:DNA-binding transcription factor activity"/>
    <property type="evidence" value="ECO:0007669"/>
    <property type="project" value="InterPro"/>
</dbReference>
<feature type="coiled-coil region" evidence="1">
    <location>
        <begin position="24"/>
        <end position="63"/>
    </location>
</feature>
<protein>
    <recommendedName>
        <fullName evidence="2">RNA polymerase sigma-70 region 4 domain-containing protein</fullName>
    </recommendedName>
</protein>
<accession>X1LHH8</accession>